<evidence type="ECO:0000256" key="15">
    <source>
        <dbReference type="PROSITE-ProRule" id="PRU10141"/>
    </source>
</evidence>
<comment type="catalytic activity">
    <reaction evidence="12">
        <text>L-threonyl-[protein] + ATP = O-phospho-L-threonyl-[protein] + ADP + H(+)</text>
        <dbReference type="Rhea" id="RHEA:46608"/>
        <dbReference type="Rhea" id="RHEA-COMP:11060"/>
        <dbReference type="Rhea" id="RHEA-COMP:11605"/>
        <dbReference type="ChEBI" id="CHEBI:15378"/>
        <dbReference type="ChEBI" id="CHEBI:30013"/>
        <dbReference type="ChEBI" id="CHEBI:30616"/>
        <dbReference type="ChEBI" id="CHEBI:61977"/>
        <dbReference type="ChEBI" id="CHEBI:456216"/>
        <dbReference type="EC" id="2.7.11.1"/>
    </reaction>
</comment>
<dbReference type="CDD" id="cd00637">
    <property type="entry name" value="7tm_classA_rhodopsin-like"/>
    <property type="match status" value="1"/>
</dbReference>
<dbReference type="GO" id="GO:0003676">
    <property type="term" value="F:nucleic acid binding"/>
    <property type="evidence" value="ECO:0007669"/>
    <property type="project" value="InterPro"/>
</dbReference>
<dbReference type="GO" id="GO:0004674">
    <property type="term" value="F:protein serine/threonine kinase activity"/>
    <property type="evidence" value="ECO:0007669"/>
    <property type="project" value="UniProtKB-KW"/>
</dbReference>
<evidence type="ECO:0000256" key="17">
    <source>
        <dbReference type="SAM" id="Phobius"/>
    </source>
</evidence>
<dbReference type="SMART" id="SM00220">
    <property type="entry name" value="S_TKc"/>
    <property type="match status" value="1"/>
</dbReference>
<dbReference type="Gene3D" id="4.10.60.10">
    <property type="entry name" value="Zinc finger, CCHC-type"/>
    <property type="match status" value="1"/>
</dbReference>
<evidence type="ECO:0000256" key="16">
    <source>
        <dbReference type="SAM" id="MobiDB-lite"/>
    </source>
</evidence>
<feature type="compositionally biased region" description="Basic and acidic residues" evidence="16">
    <location>
        <begin position="2098"/>
        <end position="2111"/>
    </location>
</feature>
<dbReference type="Pfam" id="PF00069">
    <property type="entry name" value="Pkinase"/>
    <property type="match status" value="1"/>
</dbReference>
<dbReference type="SMART" id="SM00343">
    <property type="entry name" value="ZnF_C2HC"/>
    <property type="match status" value="2"/>
</dbReference>
<dbReference type="WBParaSite" id="maker-uti_cns_0005651-snap-gene-0.5-mRNA-1">
    <property type="protein sequence ID" value="maker-uti_cns_0005651-snap-gene-0.5-mRNA-1"/>
    <property type="gene ID" value="maker-uti_cns_0005651-snap-gene-0.5"/>
</dbReference>
<evidence type="ECO:0000256" key="11">
    <source>
        <dbReference type="ARBA" id="ARBA00023136"/>
    </source>
</evidence>
<name>A0A1I8HDS2_9PLAT</name>
<evidence type="ECO:0000256" key="14">
    <source>
        <dbReference type="PROSITE-ProRule" id="PRU00047"/>
    </source>
</evidence>
<evidence type="ECO:0000313" key="21">
    <source>
        <dbReference type="Proteomes" id="UP000095280"/>
    </source>
</evidence>
<dbReference type="InterPro" id="IPR036875">
    <property type="entry name" value="Znf_CCHC_sf"/>
</dbReference>
<keyword evidence="21" id="KW-1185">Reference proteome</keyword>
<evidence type="ECO:0000256" key="12">
    <source>
        <dbReference type="ARBA" id="ARBA00047899"/>
    </source>
</evidence>
<feature type="transmembrane region" description="Helical" evidence="17">
    <location>
        <begin position="208"/>
        <end position="232"/>
    </location>
</feature>
<comment type="similarity">
    <text evidence="2">Belongs to the protein kinase superfamily. CK1 Ser/Thr protein kinase family. Casein kinase I subfamily.</text>
</comment>
<feature type="domain" description="CCHC-type" evidence="19">
    <location>
        <begin position="1749"/>
        <end position="1764"/>
    </location>
</feature>
<evidence type="ECO:0000256" key="1">
    <source>
        <dbReference type="ARBA" id="ARBA00004370"/>
    </source>
</evidence>
<keyword evidence="14" id="KW-0862">Zinc</keyword>
<dbReference type="FunFam" id="1.10.510.10:FF:000159">
    <property type="entry name" value="Casein kinase I hhp1"/>
    <property type="match status" value="1"/>
</dbReference>
<dbReference type="FunFam" id="3.30.200.20:FF:000538">
    <property type="entry name" value="Putative Casein kinase I"/>
    <property type="match status" value="1"/>
</dbReference>
<feature type="region of interest" description="Disordered" evidence="16">
    <location>
        <begin position="363"/>
        <end position="393"/>
    </location>
</feature>
<dbReference type="InterPro" id="IPR050235">
    <property type="entry name" value="CK1_Ser-Thr_kinase"/>
</dbReference>
<dbReference type="InterPro" id="IPR000719">
    <property type="entry name" value="Prot_kinase_dom"/>
</dbReference>
<dbReference type="Proteomes" id="UP000095280">
    <property type="component" value="Unplaced"/>
</dbReference>
<feature type="transmembrane region" description="Helical" evidence="17">
    <location>
        <begin position="159"/>
        <end position="177"/>
    </location>
</feature>
<dbReference type="SUPFAM" id="SSF57756">
    <property type="entry name" value="Retrovirus zinc finger-like domains"/>
    <property type="match status" value="1"/>
</dbReference>
<dbReference type="PROSITE" id="PS50011">
    <property type="entry name" value="PROTEIN_KINASE_DOM"/>
    <property type="match status" value="1"/>
</dbReference>
<keyword evidence="10 17" id="KW-1133">Transmembrane helix</keyword>
<dbReference type="CDD" id="cd04508">
    <property type="entry name" value="Tudor_SF"/>
    <property type="match status" value="1"/>
</dbReference>
<keyword evidence="11 17" id="KW-0472">Membrane</keyword>
<evidence type="ECO:0000256" key="9">
    <source>
        <dbReference type="ARBA" id="ARBA00022840"/>
    </source>
</evidence>
<evidence type="ECO:0000256" key="5">
    <source>
        <dbReference type="ARBA" id="ARBA00022679"/>
    </source>
</evidence>
<dbReference type="InterPro" id="IPR008271">
    <property type="entry name" value="Ser/Thr_kinase_AS"/>
</dbReference>
<dbReference type="PROSITE" id="PS00108">
    <property type="entry name" value="PROTEIN_KINASE_ST"/>
    <property type="match status" value="1"/>
</dbReference>
<keyword evidence="14" id="KW-0479">Metal-binding</keyword>
<evidence type="ECO:0000256" key="8">
    <source>
        <dbReference type="ARBA" id="ARBA00022777"/>
    </source>
</evidence>
<evidence type="ECO:0000256" key="2">
    <source>
        <dbReference type="ARBA" id="ARBA00005926"/>
    </source>
</evidence>
<feature type="region of interest" description="Disordered" evidence="16">
    <location>
        <begin position="1063"/>
        <end position="1090"/>
    </location>
</feature>
<dbReference type="InterPro" id="IPR001878">
    <property type="entry name" value="Znf_CCHC"/>
</dbReference>
<feature type="transmembrane region" description="Helical" evidence="17">
    <location>
        <begin position="76"/>
        <end position="102"/>
    </location>
</feature>
<evidence type="ECO:0000256" key="3">
    <source>
        <dbReference type="ARBA" id="ARBA00012513"/>
    </source>
</evidence>
<keyword evidence="4" id="KW-0723">Serine/threonine-protein kinase</keyword>
<dbReference type="EC" id="2.7.11.1" evidence="3"/>
<feature type="transmembrane region" description="Helical" evidence="17">
    <location>
        <begin position="306"/>
        <end position="333"/>
    </location>
</feature>
<dbReference type="InterPro" id="IPR017441">
    <property type="entry name" value="Protein_kinase_ATP_BS"/>
</dbReference>
<reference evidence="22" key="1">
    <citation type="submission" date="2016-11" db="UniProtKB">
        <authorList>
            <consortium name="WormBaseParasite"/>
        </authorList>
    </citation>
    <scope>IDENTIFICATION</scope>
</reference>
<keyword evidence="14" id="KW-0863">Zinc-finger</keyword>
<evidence type="ECO:0000313" key="22">
    <source>
        <dbReference type="WBParaSite" id="maker-uti_cns_0005651-snap-gene-0.5-mRNA-1"/>
    </source>
</evidence>
<proteinExistence type="inferred from homology"/>
<dbReference type="Gene3D" id="1.10.510.10">
    <property type="entry name" value="Transferase(Phosphotransferase) domain 1"/>
    <property type="match status" value="1"/>
</dbReference>
<feature type="region of interest" description="Disordered" evidence="16">
    <location>
        <begin position="2095"/>
        <end position="2114"/>
    </location>
</feature>
<evidence type="ECO:0000259" key="19">
    <source>
        <dbReference type="PROSITE" id="PS50158"/>
    </source>
</evidence>
<feature type="region of interest" description="Disordered" evidence="16">
    <location>
        <begin position="1765"/>
        <end position="1790"/>
    </location>
</feature>
<keyword evidence="8" id="KW-0418">Kinase</keyword>
<feature type="transmembrane region" description="Helical" evidence="17">
    <location>
        <begin position="122"/>
        <end position="147"/>
    </location>
</feature>
<dbReference type="Gene3D" id="1.20.1070.10">
    <property type="entry name" value="Rhodopsin 7-helix transmembrane proteins"/>
    <property type="match status" value="1"/>
</dbReference>
<keyword evidence="7 15" id="KW-0547">Nucleotide-binding</keyword>
<dbReference type="CDD" id="cd14125">
    <property type="entry name" value="STKc_CK1_delta_epsilon"/>
    <property type="match status" value="1"/>
</dbReference>
<dbReference type="GO" id="GO:0008270">
    <property type="term" value="F:zinc ion binding"/>
    <property type="evidence" value="ECO:0007669"/>
    <property type="project" value="UniProtKB-KW"/>
</dbReference>
<keyword evidence="5" id="KW-0808">Transferase</keyword>
<dbReference type="PROSITE" id="PS50262">
    <property type="entry name" value="G_PROTEIN_RECEP_F1_2"/>
    <property type="match status" value="1"/>
</dbReference>
<dbReference type="GO" id="GO:0005524">
    <property type="term" value="F:ATP binding"/>
    <property type="evidence" value="ECO:0007669"/>
    <property type="project" value="UniProtKB-UniRule"/>
</dbReference>
<evidence type="ECO:0000256" key="6">
    <source>
        <dbReference type="ARBA" id="ARBA00022692"/>
    </source>
</evidence>
<evidence type="ECO:0000259" key="20">
    <source>
        <dbReference type="PROSITE" id="PS50262"/>
    </source>
</evidence>
<dbReference type="InterPro" id="IPR017452">
    <property type="entry name" value="GPCR_Rhodpsn_7TM"/>
</dbReference>
<evidence type="ECO:0000256" key="4">
    <source>
        <dbReference type="ARBA" id="ARBA00022527"/>
    </source>
</evidence>
<dbReference type="InterPro" id="IPR011009">
    <property type="entry name" value="Kinase-like_dom_sf"/>
</dbReference>
<comment type="subcellular location">
    <subcellularLocation>
        <location evidence="1">Membrane</location>
    </subcellularLocation>
</comment>
<feature type="transmembrane region" description="Helical" evidence="17">
    <location>
        <begin position="47"/>
        <end position="69"/>
    </location>
</feature>
<dbReference type="GO" id="GO:0016020">
    <property type="term" value="C:membrane"/>
    <property type="evidence" value="ECO:0007669"/>
    <property type="project" value="UniProtKB-SubCell"/>
</dbReference>
<evidence type="ECO:0000256" key="10">
    <source>
        <dbReference type="ARBA" id="ARBA00022989"/>
    </source>
</evidence>
<feature type="domain" description="G-protein coupled receptors family 1 profile" evidence="20">
    <location>
        <begin position="54"/>
        <end position="326"/>
    </location>
</feature>
<feature type="binding site" evidence="15">
    <location>
        <position position="766"/>
    </location>
    <ligand>
        <name>ATP</name>
        <dbReference type="ChEBI" id="CHEBI:30616"/>
    </ligand>
</feature>
<dbReference type="SUPFAM" id="SSF81321">
    <property type="entry name" value="Family A G protein-coupled receptor-like"/>
    <property type="match status" value="1"/>
</dbReference>
<comment type="catalytic activity">
    <reaction evidence="13">
        <text>L-seryl-[protein] + ATP = O-phospho-L-seryl-[protein] + ADP + H(+)</text>
        <dbReference type="Rhea" id="RHEA:17989"/>
        <dbReference type="Rhea" id="RHEA-COMP:9863"/>
        <dbReference type="Rhea" id="RHEA-COMP:11604"/>
        <dbReference type="ChEBI" id="CHEBI:15378"/>
        <dbReference type="ChEBI" id="CHEBI:29999"/>
        <dbReference type="ChEBI" id="CHEBI:30616"/>
        <dbReference type="ChEBI" id="CHEBI:83421"/>
        <dbReference type="ChEBI" id="CHEBI:456216"/>
        <dbReference type="EC" id="2.7.11.1"/>
    </reaction>
</comment>
<evidence type="ECO:0000256" key="7">
    <source>
        <dbReference type="ARBA" id="ARBA00022741"/>
    </source>
</evidence>
<evidence type="ECO:0000259" key="18">
    <source>
        <dbReference type="PROSITE" id="PS50011"/>
    </source>
</evidence>
<feature type="domain" description="Protein kinase" evidence="18">
    <location>
        <begin position="737"/>
        <end position="1005"/>
    </location>
</feature>
<protein>
    <recommendedName>
        <fullName evidence="3">non-specific serine/threonine protein kinase</fullName>
        <ecNumber evidence="3">2.7.11.1</ecNumber>
    </recommendedName>
</protein>
<dbReference type="PANTHER" id="PTHR11909">
    <property type="entry name" value="CASEIN KINASE-RELATED"/>
    <property type="match status" value="1"/>
</dbReference>
<keyword evidence="9 15" id="KW-0067">ATP-binding</keyword>
<organism evidence="21 22">
    <name type="scientific">Macrostomum lignano</name>
    <dbReference type="NCBI Taxonomy" id="282301"/>
    <lineage>
        <taxon>Eukaryota</taxon>
        <taxon>Metazoa</taxon>
        <taxon>Spiralia</taxon>
        <taxon>Lophotrochozoa</taxon>
        <taxon>Platyhelminthes</taxon>
        <taxon>Rhabditophora</taxon>
        <taxon>Macrostomorpha</taxon>
        <taxon>Macrostomida</taxon>
        <taxon>Macrostomidae</taxon>
        <taxon>Macrostomum</taxon>
    </lineage>
</organism>
<evidence type="ECO:0000256" key="13">
    <source>
        <dbReference type="ARBA" id="ARBA00048679"/>
    </source>
</evidence>
<accession>A0A1I8HDS2</accession>
<keyword evidence="6 17" id="KW-0812">Transmembrane</keyword>
<feature type="compositionally biased region" description="Low complexity" evidence="16">
    <location>
        <begin position="1066"/>
        <end position="1075"/>
    </location>
</feature>
<dbReference type="PROSITE" id="PS50158">
    <property type="entry name" value="ZF_CCHC"/>
    <property type="match status" value="1"/>
</dbReference>
<dbReference type="SUPFAM" id="SSF56112">
    <property type="entry name" value="Protein kinase-like (PK-like)"/>
    <property type="match status" value="1"/>
</dbReference>
<feature type="compositionally biased region" description="Low complexity" evidence="16">
    <location>
        <begin position="363"/>
        <end position="372"/>
    </location>
</feature>
<sequence length="2336" mass="255121">VIKFVDTVMHGHFEALRVPNRMWIDPRLSATLPGQLSSVADLIRCGYPALLLVGTFSNLFALLFSLVVLSESCACLYFLALSVLDLLCLWCNLLPTTLSLHYDTLLRQSSTLACRLLTFFEVYFAAAAAWTVAALAVAKVFSVLMPFSPRLSSRRWHRLTIAMVLVVVAALCSPLLLNRRRVVLVPADFFVQCWRRDWLFMTYKTEKLWLALVFPVLPLAVILVCNCALLALRRRHLRQASASSSSGGAADGRQLFGSLTILSSVFLVFTAPNTVVQLIEAAHSDDINQYNVIEELSNGNGTLLNYWAHVTHFVMLLHNAFNIFAYGMSAPYLRVAFRQRLSKSIRCPGFLQRKPLYGSVVSMRSGSSSQRSDQTDLGRPALTGNFHTKMPPSSETVTMRRLFGQILARMIGELWPWPTGDIILAIQADVHAVHGAGPGAVQLADEGAVVQLPVADFPVRAAGDHLALFRFEADAAEQRVGKHDLLAAKGSAVDTALACSFSASSSSVTNVFWPDLAMRSSTRQTRTWPSPPPEMIRLQSDVAVMAVTPFLCASLMAYISRPVSGKNTRILLSSQPDTMPLPSRRKSMAKQVMLGTVMRSSSFWEGVCHTRMSCLDELQSLLAAGGRLLAGSHDLDRAVAGADEELASLQQGDRRDAKREFLLLRADVLKQPTLHIDAKHVASGGAAVQGLVVQCQRHAGDDALSLAGADVRGTNLAVLHVQLPYAQQMELRVGNKYRLGRKIGSGSFGDIYLGTDVTNGEEVAIKLECVRTKHPQLHIESKIYRMLQGGIGVPVVKWCGTEGDYNVMVLELLGPSLEDLFNFCGRKFKLKTVLLLADQLLNRIEFIHSKNFIHRDVKPDNFLMGLGKKGNLVYMIDFGLAKKYRDSKTHQHIPYRENKNLTGTARYASVNTHLGIEQARRDDMESLGYVFMYFLRGALPWQGLKAATKRQKYERISEKKMQTPVEALCQGYPGEFATYLTFCRSLRFDDKPDYSYLRQLFRNLFHREGFTYDYVFDWNMLKFGQTAAQPAIAAAKNRGGGHDHQQQQQQQMLALHHRNGAGAAGGAVASTSGAGMTSGGGGPIIVSSSRGRLPPQQVAMDHFHNSRTSGIAGRPLPPNPKATVQKSDVIGAASSPLALATSAPFELLSGCSAAGTDGAARFGFCCRPPPPPRPLPATALARPNVTAKVWRNWLDILKLNIAYLLDQLLLLLLLRPSPAQQQLPPLGGLSHSVDQQAGEHQQQHGWHQVHQESSRIDQAFEQRLLETTRSGRPASDAMAKVYGPSKYSQMAMKAVVSASTMTMETTEVRFAAAGLPQTRATVQPWANSDSRYQGSGKMPAVINSANKSKGYNQDTPGEAAVSGYQVLWRKRSDVIGAASSPLALATSAPFELLSGCSAAGTDGAARFGFCCRPPPPPRPLPATALARPNVTAKVWRNWLDILKLNIAYLLDQLLLLLLLRPSPAQQQLPPLGGLSHSVDQQAGEHQQQHGWHQVHQESSRIDQAFEQRLLETTRSGRPASDAMAKVYGPSKYSQMAMKAVVSASTMTMETTEVRLVHRRCTDMGKVRRRGAAADAGHGPAVGELGQQVPGQREDACRCVGKQFGAAILRKTIAVSLGQRLIELPASEFAFENRSSGCLPQVVKVQAGAAVSAAGTGQRAGLFNLNRMPLHAILPVISEKEDRTGNWCFFREPIEFSGVCHWLVRAGSDMVHALHHSARREAASGPPAKRCYRCLSQRHLAAKCPFINSKCYACSKTGHIAAACKAAPPAQRDERSAGPQRASNRRVDSTVQELQAEEADEEAFSLHVMAAAVGGKIPPIKTTIDIDGTPVCMEYYEGDPDSSESTRSCGRTPESWCLFSANFEFARRPRIASKVLPLLVIDGAGSNLVGRDWLAELPLDWRDIKQVQQHPSGQPGLKSLLDKYAEKEQHDAHAHDRRINVGDSVLARDFTSDGRWRPATVTDSSGAADFTCRFDDGRDAHRHVNQVRKPAAVSQLPTKPAVPAAAVPQCDAVLKDAPEVFADGAAAEAAAEPDAMPQLCRWMRKCAARGVARNFDWGAPVPHPIAQVGVLNNLRHGERLPIERVGGVRQQVALNGSPVHRDPRRGQHDRVSHQRSHYGIQELVRRVLRAFVLGLTRRFGQSAQGAPALLGGNLPGLLGKLGKRIGQSRIGHPSEQLGGGLHEAGRFARPELISGFVAHGQLASLGTGQVGQEVVQRAGHSVGQHRVQQDGQDVRSFCQQFQRLQSVLAELVVKSAPGSVQKLGLGLLPLPLATSIGPGAVLPLNLKGFQLGQVAQRLVQQKRGIVEQQIEKFQKQRRLGVVQMPHCLTRQEAQAVA</sequence>
<dbReference type="PROSITE" id="PS00107">
    <property type="entry name" value="PROTEIN_KINASE_ATP"/>
    <property type="match status" value="1"/>
</dbReference>